<dbReference type="AlphaFoldDB" id="A0AAE0FA33"/>
<accession>A0AAE0FA33</accession>
<reference evidence="4 5" key="1">
    <citation type="journal article" date="2015" name="Genome Biol. Evol.">
        <title>Comparative Genomics of a Bacterivorous Green Alga Reveals Evolutionary Causalities and Consequences of Phago-Mixotrophic Mode of Nutrition.</title>
        <authorList>
            <person name="Burns J.A."/>
            <person name="Paasch A."/>
            <person name="Narechania A."/>
            <person name="Kim E."/>
        </authorList>
    </citation>
    <scope>NUCLEOTIDE SEQUENCE [LARGE SCALE GENOMIC DNA]</scope>
    <source>
        <strain evidence="4 5">PLY_AMNH</strain>
    </source>
</reference>
<feature type="region of interest" description="Disordered" evidence="2">
    <location>
        <begin position="22"/>
        <end position="52"/>
    </location>
</feature>
<feature type="domain" description="FH2" evidence="3">
    <location>
        <begin position="59"/>
        <end position="419"/>
    </location>
</feature>
<evidence type="ECO:0000313" key="5">
    <source>
        <dbReference type="Proteomes" id="UP001190700"/>
    </source>
</evidence>
<proteinExistence type="inferred from homology"/>
<evidence type="ECO:0000313" key="4">
    <source>
        <dbReference type="EMBL" id="KAK3255893.1"/>
    </source>
</evidence>
<sequence length="419" mass="46482">MKFPKHFRRLICLAPSSTEQVQESANASLDDKEVASSAQPTSPHVDALPEDLPHLSETHGEALTPQVRLVRLNWTKFPGSRVPCGCVFDSEKGLLAQTTSKLDLELCAEVFKQKDAKLKAKGDQPGRSKPHKAREVRLLDHKRSHQGSIVLARFSLSFQEIRRALEDYDTTSITLDQAFSLVPLVPTAHERNLLTAYKGEVDNLGPVERYFLEVLQLPQYETHIHTFIFVQIYETELLRTQRFVEALNQASLAVVGSRSLREVLGLLLEAGNFLNAGTSRGKANGFAFSSLLDVPGCKSQQLGNVGLLDFLLFHCWEQVEHLPEELAPLEAIRSVPVELLALQLNELQGGMELVRSHMERMAEPCPPEFEPGFPIAHGHVCCEEEAPPTQVAIKLDVQASSQVIRCPCEGRCACSPGSR</sequence>
<dbReference type="SMART" id="SM00498">
    <property type="entry name" value="FH2"/>
    <property type="match status" value="1"/>
</dbReference>
<dbReference type="Gene3D" id="1.20.58.2220">
    <property type="entry name" value="Formin, FH2 domain"/>
    <property type="match status" value="1"/>
</dbReference>
<gene>
    <name evidence="4" type="ORF">CYMTET_34949</name>
</gene>
<dbReference type="InterPro" id="IPR051425">
    <property type="entry name" value="Formin_Homology"/>
</dbReference>
<dbReference type="Proteomes" id="UP001190700">
    <property type="component" value="Unassembled WGS sequence"/>
</dbReference>
<name>A0AAE0FA33_9CHLO</name>
<dbReference type="Pfam" id="PF02181">
    <property type="entry name" value="FH2"/>
    <property type="match status" value="1"/>
</dbReference>
<dbReference type="PANTHER" id="PTHR45725">
    <property type="entry name" value="FORMIN HOMOLOGY 2 FAMILY MEMBER"/>
    <property type="match status" value="1"/>
</dbReference>
<dbReference type="PROSITE" id="PS51444">
    <property type="entry name" value="FH2"/>
    <property type="match status" value="1"/>
</dbReference>
<dbReference type="EMBL" id="LGRX02022155">
    <property type="protein sequence ID" value="KAK3255893.1"/>
    <property type="molecule type" value="Genomic_DNA"/>
</dbReference>
<protein>
    <recommendedName>
        <fullName evidence="1">Formin-like protein</fullName>
    </recommendedName>
</protein>
<comment type="caution">
    <text evidence="4">The sequence shown here is derived from an EMBL/GenBank/DDBJ whole genome shotgun (WGS) entry which is preliminary data.</text>
</comment>
<dbReference type="InterPro" id="IPR042201">
    <property type="entry name" value="FH2_Formin_sf"/>
</dbReference>
<dbReference type="PANTHER" id="PTHR45725:SF1">
    <property type="entry name" value="DISHEVELLED ASSOCIATED ACTIVATOR OF MORPHOGENESIS, ISOFORM D"/>
    <property type="match status" value="1"/>
</dbReference>
<comment type="similarity">
    <text evidence="1">Belongs to the formin-like family.</text>
</comment>
<organism evidence="4 5">
    <name type="scientific">Cymbomonas tetramitiformis</name>
    <dbReference type="NCBI Taxonomy" id="36881"/>
    <lineage>
        <taxon>Eukaryota</taxon>
        <taxon>Viridiplantae</taxon>
        <taxon>Chlorophyta</taxon>
        <taxon>Pyramimonadophyceae</taxon>
        <taxon>Pyramimonadales</taxon>
        <taxon>Pyramimonadaceae</taxon>
        <taxon>Cymbomonas</taxon>
    </lineage>
</organism>
<evidence type="ECO:0000256" key="1">
    <source>
        <dbReference type="RuleBase" id="RU361260"/>
    </source>
</evidence>
<dbReference type="SUPFAM" id="SSF101447">
    <property type="entry name" value="Formin homology 2 domain (FH2 domain)"/>
    <property type="match status" value="1"/>
</dbReference>
<dbReference type="InterPro" id="IPR015425">
    <property type="entry name" value="FH2_Formin"/>
</dbReference>
<evidence type="ECO:0000256" key="2">
    <source>
        <dbReference type="SAM" id="MobiDB-lite"/>
    </source>
</evidence>
<evidence type="ECO:0000259" key="3">
    <source>
        <dbReference type="PROSITE" id="PS51444"/>
    </source>
</evidence>
<keyword evidence="5" id="KW-1185">Reference proteome</keyword>